<dbReference type="InterPro" id="IPR008929">
    <property type="entry name" value="Chondroitin_lyas"/>
</dbReference>
<name>A0A3B0RQD4_9ZZZZ</name>
<dbReference type="InterPro" id="IPR012480">
    <property type="entry name" value="Hepar_II_III_C"/>
</dbReference>
<evidence type="ECO:0000259" key="2">
    <source>
        <dbReference type="Pfam" id="PF07940"/>
    </source>
</evidence>
<comment type="subcellular location">
    <subcellularLocation>
        <location evidence="1">Cell envelope</location>
    </subcellularLocation>
</comment>
<dbReference type="GO" id="GO:0016829">
    <property type="term" value="F:lyase activity"/>
    <property type="evidence" value="ECO:0007669"/>
    <property type="project" value="InterPro"/>
</dbReference>
<reference evidence="3" key="1">
    <citation type="submission" date="2018-06" db="EMBL/GenBank/DDBJ databases">
        <authorList>
            <person name="Zhirakovskaya E."/>
        </authorList>
    </citation>
    <scope>NUCLEOTIDE SEQUENCE</scope>
</reference>
<dbReference type="Pfam" id="PF07940">
    <property type="entry name" value="Hepar_II_III_C"/>
    <property type="match status" value="1"/>
</dbReference>
<evidence type="ECO:0000256" key="1">
    <source>
        <dbReference type="ARBA" id="ARBA00004196"/>
    </source>
</evidence>
<dbReference type="Gene3D" id="2.70.98.70">
    <property type="match status" value="1"/>
</dbReference>
<dbReference type="AlphaFoldDB" id="A0A3B0RQD4"/>
<organism evidence="3">
    <name type="scientific">hydrothermal vent metagenome</name>
    <dbReference type="NCBI Taxonomy" id="652676"/>
    <lineage>
        <taxon>unclassified sequences</taxon>
        <taxon>metagenomes</taxon>
        <taxon>ecological metagenomes</taxon>
    </lineage>
</organism>
<gene>
    <name evidence="3" type="ORF">MNBD_ALPHA06-2160</name>
</gene>
<protein>
    <submittedName>
        <fullName evidence="3">Heparinase II/III-like</fullName>
    </submittedName>
</protein>
<dbReference type="EMBL" id="UOEE01000009">
    <property type="protein sequence ID" value="VAV86733.1"/>
    <property type="molecule type" value="Genomic_DNA"/>
</dbReference>
<evidence type="ECO:0000313" key="3">
    <source>
        <dbReference type="EMBL" id="VAV86733.1"/>
    </source>
</evidence>
<feature type="domain" description="Heparinase II/III-like C-terminal" evidence="2">
    <location>
        <begin position="313"/>
        <end position="568"/>
    </location>
</feature>
<dbReference type="Gene3D" id="1.50.10.100">
    <property type="entry name" value="Chondroitin AC/alginate lyase"/>
    <property type="match status" value="1"/>
</dbReference>
<sequence length="577" mass="64397">MSKPTLAQYGSSGLYHFRQAISDEFHAMPLYRALVFSGPAPLLRKPWPERPATPERRRGEDIASGLFQLAGKRLVFKNVEQAWSQATPSRAFAVALHEFRWLHDLANFEDDAQTAQLAREHVDIWIEKFGTWNRFAWNRTITAERCLSWLGSARFLFSGDAVSTSTRLICLGRQIRHLKSIISVCEQGDSRIWIALALTTAGTCLHGMEKYKNTGLDLLKTELKKQILPDGGHISRNPEIAARILSELETLSALLEQHDIYVPPFIRQTLDRLNPFIRFCLLPNGELAPFHGGGNGDSLATQQALSMDQITSKSFVLAPYSRYHRVQSARTTLLFDSGGAPVLSYASNANASALSFVFASQAGCLVTNCGWSAELAEKWRHPSRTSAAHSTLIIDDVSSSKLLDNSLHAKILGSALIDREEPITARRVEEDSGVWLNGSHQEYVSRYGLQYNRRLFLDKSGTDLRGEDTLERPIGMEKTTDLQPISFAIRFHLHPLVQASVSRDRKSVLLRLQTGEGWQFRCDQSQLALEPSVYLAAGAPPKRNSQIVLYGAADPNGTGQETSNRVRWSIRKIKASS</sequence>
<proteinExistence type="predicted"/>
<dbReference type="GO" id="GO:0030313">
    <property type="term" value="C:cell envelope"/>
    <property type="evidence" value="ECO:0007669"/>
    <property type="project" value="UniProtKB-SubCell"/>
</dbReference>
<accession>A0A3B0RQD4</accession>